<evidence type="ECO:0000313" key="3">
    <source>
        <dbReference type="EMBL" id="SEA93021.1"/>
    </source>
</evidence>
<comment type="similarity">
    <text evidence="1">Belongs to the universal stress protein A family.</text>
</comment>
<dbReference type="PANTHER" id="PTHR46268">
    <property type="entry name" value="STRESS RESPONSE PROTEIN NHAX"/>
    <property type="match status" value="1"/>
</dbReference>
<protein>
    <submittedName>
        <fullName evidence="3">Universal stress protein family protein</fullName>
    </submittedName>
</protein>
<dbReference type="PANTHER" id="PTHR46268:SF15">
    <property type="entry name" value="UNIVERSAL STRESS PROTEIN HP_0031"/>
    <property type="match status" value="1"/>
</dbReference>
<evidence type="ECO:0000313" key="4">
    <source>
        <dbReference type="Proteomes" id="UP000198703"/>
    </source>
</evidence>
<dbReference type="InterPro" id="IPR006016">
    <property type="entry name" value="UspA"/>
</dbReference>
<reference evidence="3 4" key="1">
    <citation type="submission" date="2016-10" db="EMBL/GenBank/DDBJ databases">
        <authorList>
            <person name="de Groot N.N."/>
        </authorList>
    </citation>
    <scope>NUCLEOTIDE SEQUENCE [LARGE SCALE GENOMIC DNA]</scope>
    <source>
        <strain evidence="3 4">DSM 15345</strain>
    </source>
</reference>
<keyword evidence="4" id="KW-1185">Reference proteome</keyword>
<evidence type="ECO:0000259" key="2">
    <source>
        <dbReference type="Pfam" id="PF00582"/>
    </source>
</evidence>
<dbReference type="OrthoDB" id="9804721at2"/>
<feature type="domain" description="UspA" evidence="2">
    <location>
        <begin position="155"/>
        <end position="277"/>
    </location>
</feature>
<organism evidence="3 4">
    <name type="scientific">Rubrimonas cliftonensis</name>
    <dbReference type="NCBI Taxonomy" id="89524"/>
    <lineage>
        <taxon>Bacteria</taxon>
        <taxon>Pseudomonadati</taxon>
        <taxon>Pseudomonadota</taxon>
        <taxon>Alphaproteobacteria</taxon>
        <taxon>Rhodobacterales</taxon>
        <taxon>Paracoccaceae</taxon>
        <taxon>Rubrimonas</taxon>
    </lineage>
</organism>
<dbReference type="InterPro" id="IPR006015">
    <property type="entry name" value="Universal_stress_UspA"/>
</dbReference>
<sequence length="279" mass="29036">MTYKTILVHIADDDAGRARAAAAADLAIAHDGRVIGLAAAAQPAPIVAEGSAFAAGVWADQSRRHEARAQAAADAFSEEMTRRGVSFEARVVGGFEDTAGAALAVSARYADITIIGGRDAVDSRALADSLIDGGLFDTGRPVLALPVSGMPAMPKRPLVAWDGGPLAARAAHDALPFLKQAEEVRICVARTYFGMSRHGEEPGADVARWLSAHGARVTVEVLDPGSKRVAEALAATARSHGADMIVMGAFGHSRLREAIFGGVTSEMLNAPPLPLFMAH</sequence>
<evidence type="ECO:0000256" key="1">
    <source>
        <dbReference type="ARBA" id="ARBA00008791"/>
    </source>
</evidence>
<dbReference type="Gene3D" id="3.40.50.12370">
    <property type="match status" value="1"/>
</dbReference>
<accession>A0A1H4F742</accession>
<dbReference type="AlphaFoldDB" id="A0A1H4F742"/>
<dbReference type="Pfam" id="PF00582">
    <property type="entry name" value="Usp"/>
    <property type="match status" value="1"/>
</dbReference>
<proteinExistence type="inferred from homology"/>
<dbReference type="SUPFAM" id="SSF52402">
    <property type="entry name" value="Adenine nucleotide alpha hydrolases-like"/>
    <property type="match status" value="2"/>
</dbReference>
<dbReference type="PRINTS" id="PR01438">
    <property type="entry name" value="UNVRSLSTRESS"/>
</dbReference>
<dbReference type="RefSeq" id="WP_093255757.1">
    <property type="nucleotide sequence ID" value="NZ_FNQM01000019.1"/>
</dbReference>
<dbReference type="CDD" id="cd00293">
    <property type="entry name" value="USP-like"/>
    <property type="match status" value="1"/>
</dbReference>
<dbReference type="Proteomes" id="UP000198703">
    <property type="component" value="Unassembled WGS sequence"/>
</dbReference>
<gene>
    <name evidence="3" type="ORF">SAMN05444370_11910</name>
</gene>
<dbReference type="EMBL" id="FNQM01000019">
    <property type="protein sequence ID" value="SEA93021.1"/>
    <property type="molecule type" value="Genomic_DNA"/>
</dbReference>
<name>A0A1H4F742_9RHOB</name>